<evidence type="ECO:0000256" key="1">
    <source>
        <dbReference type="ARBA" id="ARBA00004651"/>
    </source>
</evidence>
<evidence type="ECO:0000259" key="6">
    <source>
        <dbReference type="PROSITE" id="PS50850"/>
    </source>
</evidence>
<feature type="transmembrane region" description="Helical" evidence="5">
    <location>
        <begin position="119"/>
        <end position="140"/>
    </location>
</feature>
<feature type="transmembrane region" description="Helical" evidence="5">
    <location>
        <begin position="58"/>
        <end position="80"/>
    </location>
</feature>
<feature type="transmembrane region" description="Helical" evidence="5">
    <location>
        <begin position="152"/>
        <end position="172"/>
    </location>
</feature>
<keyword evidence="8" id="KW-1185">Reference proteome</keyword>
<keyword evidence="2 5" id="KW-0812">Transmembrane</keyword>
<feature type="transmembrane region" description="Helical" evidence="5">
    <location>
        <begin position="324"/>
        <end position="345"/>
    </location>
</feature>
<dbReference type="Gene3D" id="1.20.1250.20">
    <property type="entry name" value="MFS general substrate transporter like domains"/>
    <property type="match status" value="2"/>
</dbReference>
<sequence>MTAAPPGVVQAPTDRVPLRWILAFSLAVTGMFVGWYGPLQILLAKQAELFAPTGKEGLLALVTGIGALFSLIANPLWGALSDRTVSRYGRRLPWIAGGTLVGAGGLLLLATATGVPMMIVGWVLVQTALNAPFAALSAAIPDQVPVSQRGVAGGYFGVAQTVGSAAGVGLAVTGGGISGGYLACAVFVVVSAVPYLLIRRDQVLPAALRPAWSRREFLAGFWISPARHPDFAWAWLTRFLINLGNALALLYLLFYLKEEVKVADPDGAVLILTGVNAVTLLITVMVAGVWSDRVGNRRAFVTWSGVIMAVAGFLLAGWPTWIGVTIAALVLGVGFGAFTSVDFALMTQVLPAELNRGKDLGVINVANSLPQVLAPAIAAPIVAYAGGYPTLYVASSVIALAGAALVYRIKSVR</sequence>
<feature type="transmembrane region" description="Helical" evidence="5">
    <location>
        <begin position="268"/>
        <end position="288"/>
    </location>
</feature>
<accession>A0A919MIM4</accession>
<evidence type="ECO:0000256" key="4">
    <source>
        <dbReference type="ARBA" id="ARBA00023136"/>
    </source>
</evidence>
<evidence type="ECO:0000256" key="3">
    <source>
        <dbReference type="ARBA" id="ARBA00022989"/>
    </source>
</evidence>
<evidence type="ECO:0000256" key="5">
    <source>
        <dbReference type="SAM" id="Phobius"/>
    </source>
</evidence>
<feature type="transmembrane region" description="Helical" evidence="5">
    <location>
        <begin position="365"/>
        <end position="385"/>
    </location>
</feature>
<evidence type="ECO:0000313" key="7">
    <source>
        <dbReference type="EMBL" id="GIE16174.1"/>
    </source>
</evidence>
<feature type="transmembrane region" description="Helical" evidence="5">
    <location>
        <begin position="92"/>
        <end position="113"/>
    </location>
</feature>
<feature type="transmembrane region" description="Helical" evidence="5">
    <location>
        <begin position="235"/>
        <end position="256"/>
    </location>
</feature>
<reference evidence="7" key="1">
    <citation type="submission" date="2021-01" db="EMBL/GenBank/DDBJ databases">
        <title>Whole genome shotgun sequence of Actinoplanes ferrugineus NBRC 15555.</title>
        <authorList>
            <person name="Komaki H."/>
            <person name="Tamura T."/>
        </authorList>
    </citation>
    <scope>NUCLEOTIDE SEQUENCE</scope>
    <source>
        <strain evidence="7">NBRC 15555</strain>
    </source>
</reference>
<evidence type="ECO:0000256" key="2">
    <source>
        <dbReference type="ARBA" id="ARBA00022692"/>
    </source>
</evidence>
<feature type="domain" description="Major facilitator superfamily (MFS) profile" evidence="6">
    <location>
        <begin position="230"/>
        <end position="413"/>
    </location>
</feature>
<dbReference type="Pfam" id="PF07690">
    <property type="entry name" value="MFS_1"/>
    <property type="match status" value="2"/>
</dbReference>
<dbReference type="InterPro" id="IPR036259">
    <property type="entry name" value="MFS_trans_sf"/>
</dbReference>
<feature type="transmembrane region" description="Helical" evidence="5">
    <location>
        <begin position="20"/>
        <end position="38"/>
    </location>
</feature>
<comment type="caution">
    <text evidence="7">The sequence shown here is derived from an EMBL/GenBank/DDBJ whole genome shotgun (WGS) entry which is preliminary data.</text>
</comment>
<dbReference type="RefSeq" id="WP_203822518.1">
    <property type="nucleotide sequence ID" value="NZ_BAAABP010000066.1"/>
</dbReference>
<dbReference type="SUPFAM" id="SSF103473">
    <property type="entry name" value="MFS general substrate transporter"/>
    <property type="match status" value="1"/>
</dbReference>
<keyword evidence="3 5" id="KW-1133">Transmembrane helix</keyword>
<organism evidence="7 8">
    <name type="scientific">Paractinoplanes ferrugineus</name>
    <dbReference type="NCBI Taxonomy" id="113564"/>
    <lineage>
        <taxon>Bacteria</taxon>
        <taxon>Bacillati</taxon>
        <taxon>Actinomycetota</taxon>
        <taxon>Actinomycetes</taxon>
        <taxon>Micromonosporales</taxon>
        <taxon>Micromonosporaceae</taxon>
        <taxon>Paractinoplanes</taxon>
    </lineage>
</organism>
<dbReference type="PANTHER" id="PTHR23528">
    <property type="match status" value="1"/>
</dbReference>
<dbReference type="InterPro" id="IPR011701">
    <property type="entry name" value="MFS"/>
</dbReference>
<dbReference type="GO" id="GO:0022857">
    <property type="term" value="F:transmembrane transporter activity"/>
    <property type="evidence" value="ECO:0007669"/>
    <property type="project" value="InterPro"/>
</dbReference>
<proteinExistence type="predicted"/>
<feature type="transmembrane region" description="Helical" evidence="5">
    <location>
        <begin position="391"/>
        <end position="409"/>
    </location>
</feature>
<dbReference type="Proteomes" id="UP000598174">
    <property type="component" value="Unassembled WGS sequence"/>
</dbReference>
<dbReference type="PROSITE" id="PS50850">
    <property type="entry name" value="MFS"/>
    <property type="match status" value="1"/>
</dbReference>
<feature type="transmembrane region" description="Helical" evidence="5">
    <location>
        <begin position="300"/>
        <end position="318"/>
    </location>
</feature>
<comment type="subcellular location">
    <subcellularLocation>
        <location evidence="1">Cell membrane</location>
        <topology evidence="1">Multi-pass membrane protein</topology>
    </subcellularLocation>
</comment>
<dbReference type="AlphaFoldDB" id="A0A919MIM4"/>
<dbReference type="InterPro" id="IPR020846">
    <property type="entry name" value="MFS_dom"/>
</dbReference>
<dbReference type="EMBL" id="BOMM01000079">
    <property type="protein sequence ID" value="GIE16174.1"/>
    <property type="molecule type" value="Genomic_DNA"/>
</dbReference>
<evidence type="ECO:0000313" key="8">
    <source>
        <dbReference type="Proteomes" id="UP000598174"/>
    </source>
</evidence>
<gene>
    <name evidence="7" type="ORF">Afe05nite_80140</name>
</gene>
<protein>
    <submittedName>
        <fullName evidence="7">MFS transporter</fullName>
    </submittedName>
</protein>
<dbReference type="GO" id="GO:0005886">
    <property type="term" value="C:plasma membrane"/>
    <property type="evidence" value="ECO:0007669"/>
    <property type="project" value="UniProtKB-SubCell"/>
</dbReference>
<name>A0A919MIM4_9ACTN</name>
<dbReference type="PANTHER" id="PTHR23528:SF1">
    <property type="entry name" value="MAJOR FACILITATOR SUPERFAMILY (MFS) PROFILE DOMAIN-CONTAINING PROTEIN"/>
    <property type="match status" value="1"/>
</dbReference>
<keyword evidence="4 5" id="KW-0472">Membrane</keyword>
<feature type="transmembrane region" description="Helical" evidence="5">
    <location>
        <begin position="178"/>
        <end position="198"/>
    </location>
</feature>